<feature type="domain" description="PRD" evidence="2">
    <location>
        <begin position="67"/>
        <end position="171"/>
    </location>
</feature>
<dbReference type="InterPro" id="IPR050661">
    <property type="entry name" value="BglG_antiterminators"/>
</dbReference>
<accession>A0A9D2GFY2</accession>
<dbReference type="PANTHER" id="PTHR30185:SF16">
    <property type="entry name" value="PROTEIN GLCT"/>
    <property type="match status" value="1"/>
</dbReference>
<name>A0A9D2GFY2_9FIRM</name>
<dbReference type="Pfam" id="PF03123">
    <property type="entry name" value="CAT_RBD"/>
    <property type="match status" value="1"/>
</dbReference>
<dbReference type="Gene3D" id="1.20.58.1950">
    <property type="match status" value="1"/>
</dbReference>
<dbReference type="Pfam" id="PF00874">
    <property type="entry name" value="PRD"/>
    <property type="match status" value="2"/>
</dbReference>
<dbReference type="InterPro" id="IPR011608">
    <property type="entry name" value="PRD"/>
</dbReference>
<evidence type="ECO:0000256" key="1">
    <source>
        <dbReference type="ARBA" id="ARBA00022737"/>
    </source>
</evidence>
<dbReference type="GO" id="GO:0006355">
    <property type="term" value="P:regulation of DNA-templated transcription"/>
    <property type="evidence" value="ECO:0007669"/>
    <property type="project" value="InterPro"/>
</dbReference>
<dbReference type="SMART" id="SM01061">
    <property type="entry name" value="CAT_RBD"/>
    <property type="match status" value="1"/>
</dbReference>
<dbReference type="PANTHER" id="PTHR30185">
    <property type="entry name" value="CRYPTIC BETA-GLUCOSIDE BGL OPERON ANTITERMINATOR"/>
    <property type="match status" value="1"/>
</dbReference>
<evidence type="ECO:0000259" key="2">
    <source>
        <dbReference type="PROSITE" id="PS51372"/>
    </source>
</evidence>
<dbReference type="Gene3D" id="2.30.24.10">
    <property type="entry name" value="CAT RNA-binding domain"/>
    <property type="match status" value="1"/>
</dbReference>
<dbReference type="SUPFAM" id="SSF63520">
    <property type="entry name" value="PTS-regulatory domain, PRD"/>
    <property type="match status" value="2"/>
</dbReference>
<dbReference type="SUPFAM" id="SSF50151">
    <property type="entry name" value="SacY-like RNA-binding domain"/>
    <property type="match status" value="1"/>
</dbReference>
<dbReference type="Gene3D" id="1.10.1790.10">
    <property type="entry name" value="PRD domain"/>
    <property type="match status" value="1"/>
</dbReference>
<reference evidence="3" key="2">
    <citation type="submission" date="2021-04" db="EMBL/GenBank/DDBJ databases">
        <authorList>
            <person name="Gilroy R."/>
        </authorList>
    </citation>
    <scope>NUCLEOTIDE SEQUENCE</scope>
    <source>
        <strain evidence="3">ChiBcec1-1093</strain>
    </source>
</reference>
<dbReference type="AlphaFoldDB" id="A0A9D2GFY2"/>
<dbReference type="InterPro" id="IPR036634">
    <property type="entry name" value="PRD_sf"/>
</dbReference>
<feature type="domain" description="PRD" evidence="2">
    <location>
        <begin position="172"/>
        <end position="274"/>
    </location>
</feature>
<dbReference type="Proteomes" id="UP000824101">
    <property type="component" value="Unassembled WGS sequence"/>
</dbReference>
<comment type="caution">
    <text evidence="3">The sequence shown here is derived from an EMBL/GenBank/DDBJ whole genome shotgun (WGS) entry which is preliminary data.</text>
</comment>
<proteinExistence type="predicted"/>
<dbReference type="GO" id="GO:0003723">
    <property type="term" value="F:RNA binding"/>
    <property type="evidence" value="ECO:0007669"/>
    <property type="project" value="InterPro"/>
</dbReference>
<gene>
    <name evidence="3" type="ORF">IAA17_01410</name>
</gene>
<dbReference type="PROSITE" id="PS51372">
    <property type="entry name" value="PRD_2"/>
    <property type="match status" value="2"/>
</dbReference>
<dbReference type="Gene3D" id="1.20.890.100">
    <property type="match status" value="1"/>
</dbReference>
<organism evidence="3 4">
    <name type="scientific">Candidatus Lachnoclostridium stercorigallinarum</name>
    <dbReference type="NCBI Taxonomy" id="2838634"/>
    <lineage>
        <taxon>Bacteria</taxon>
        <taxon>Bacillati</taxon>
        <taxon>Bacillota</taxon>
        <taxon>Clostridia</taxon>
        <taxon>Lachnospirales</taxon>
        <taxon>Lachnospiraceae</taxon>
    </lineage>
</organism>
<evidence type="ECO:0000313" key="3">
    <source>
        <dbReference type="EMBL" id="HIZ78438.1"/>
    </source>
</evidence>
<sequence>MYRVIKVLNNNGILAFDMDKNREVIFLGNGAGFGKKTGERFSQIKGTSSYAAEPRGDAGSALKAVNGMDPVFLEVTGKIIDEAEKRFQNVNRDVLLPLADHIALAVQRAREGKEFPNPFNQDIRAMFPQEYLAAEQGKQMIEEATGQRLSEDETGLITLHIHAALSDENVEESLMAARLVKVSVEMIEEGLHVKLKPDSLSYNRLVSHVRYMIFRIMREEQVSLDLEDYAKESFPLSYSLAEQICTRLERELKKKIRREEIGFLGIHIERVARM</sequence>
<protein>
    <submittedName>
        <fullName evidence="3">PRD domain-containing protein</fullName>
    </submittedName>
</protein>
<dbReference type="InterPro" id="IPR004341">
    <property type="entry name" value="CAT_RNA-bd_dom"/>
</dbReference>
<reference evidence="3" key="1">
    <citation type="journal article" date="2021" name="PeerJ">
        <title>Extensive microbial diversity within the chicken gut microbiome revealed by metagenomics and culture.</title>
        <authorList>
            <person name="Gilroy R."/>
            <person name="Ravi A."/>
            <person name="Getino M."/>
            <person name="Pursley I."/>
            <person name="Horton D.L."/>
            <person name="Alikhan N.F."/>
            <person name="Baker D."/>
            <person name="Gharbi K."/>
            <person name="Hall N."/>
            <person name="Watson M."/>
            <person name="Adriaenssens E.M."/>
            <person name="Foster-Nyarko E."/>
            <person name="Jarju S."/>
            <person name="Secka A."/>
            <person name="Antonio M."/>
            <person name="Oren A."/>
            <person name="Chaudhuri R.R."/>
            <person name="La Ragione R."/>
            <person name="Hildebrand F."/>
            <person name="Pallen M.J."/>
        </authorList>
    </citation>
    <scope>NUCLEOTIDE SEQUENCE</scope>
    <source>
        <strain evidence="3">ChiBcec1-1093</strain>
    </source>
</reference>
<keyword evidence="1" id="KW-0677">Repeat</keyword>
<dbReference type="EMBL" id="DXBC01000025">
    <property type="protein sequence ID" value="HIZ78438.1"/>
    <property type="molecule type" value="Genomic_DNA"/>
</dbReference>
<dbReference type="InterPro" id="IPR036650">
    <property type="entry name" value="CAT_RNA-bd_dom_sf"/>
</dbReference>
<evidence type="ECO:0000313" key="4">
    <source>
        <dbReference type="Proteomes" id="UP000824101"/>
    </source>
</evidence>